<comment type="caution">
    <text evidence="6">The sequence shown here is derived from an EMBL/GenBank/DDBJ whole genome shotgun (WGS) entry which is preliminary data.</text>
</comment>
<dbReference type="SUPFAM" id="SSF81606">
    <property type="entry name" value="PP2C-like"/>
    <property type="match status" value="1"/>
</dbReference>
<dbReference type="Pfam" id="PF00481">
    <property type="entry name" value="PP2C"/>
    <property type="match status" value="2"/>
</dbReference>
<dbReference type="GO" id="GO:0046872">
    <property type="term" value="F:metal ion binding"/>
    <property type="evidence" value="ECO:0007669"/>
    <property type="project" value="UniProtKB-KW"/>
</dbReference>
<dbReference type="InterPro" id="IPR001932">
    <property type="entry name" value="PPM-type_phosphatase-like_dom"/>
</dbReference>
<dbReference type="PROSITE" id="PS01032">
    <property type="entry name" value="PPM_1"/>
    <property type="match status" value="1"/>
</dbReference>
<dbReference type="PANTHER" id="PTHR47992">
    <property type="entry name" value="PROTEIN PHOSPHATASE"/>
    <property type="match status" value="1"/>
</dbReference>
<evidence type="ECO:0000256" key="4">
    <source>
        <dbReference type="RuleBase" id="RU003465"/>
    </source>
</evidence>
<evidence type="ECO:0000313" key="7">
    <source>
        <dbReference type="Proteomes" id="UP001054945"/>
    </source>
</evidence>
<keyword evidence="1" id="KW-0479">Metal-binding</keyword>
<sequence>MQGRRSSMEDEYCAMVELLHIWKKWSFFAIFDGHGGNHVSAYCSKHLLPAIIDLEIFEDSCTESSNSLPHFDVERIKLGIKEDGIGPLEQPVSPEPDIDIFIRDDEFDEFIILISNGVYNISSRNICNFVRYMLQVTDDLIYISNCIINACLTKGSKDNMSVLIVILPGAPKVSKEIAENDREINFEIQKT</sequence>
<keyword evidence="2 4" id="KW-0378">Hydrolase</keyword>
<dbReference type="EMBL" id="BPLR01011354">
    <property type="protein sequence ID" value="GIY46028.1"/>
    <property type="molecule type" value="Genomic_DNA"/>
</dbReference>
<evidence type="ECO:0000256" key="1">
    <source>
        <dbReference type="ARBA" id="ARBA00022723"/>
    </source>
</evidence>
<dbReference type="InterPro" id="IPR000222">
    <property type="entry name" value="PP2C_BS"/>
</dbReference>
<organism evidence="6 7">
    <name type="scientific">Caerostris extrusa</name>
    <name type="common">Bark spider</name>
    <name type="synonym">Caerostris bankana</name>
    <dbReference type="NCBI Taxonomy" id="172846"/>
    <lineage>
        <taxon>Eukaryota</taxon>
        <taxon>Metazoa</taxon>
        <taxon>Ecdysozoa</taxon>
        <taxon>Arthropoda</taxon>
        <taxon>Chelicerata</taxon>
        <taxon>Arachnida</taxon>
        <taxon>Araneae</taxon>
        <taxon>Araneomorphae</taxon>
        <taxon>Entelegynae</taxon>
        <taxon>Araneoidea</taxon>
        <taxon>Araneidae</taxon>
        <taxon>Caerostris</taxon>
    </lineage>
</organism>
<keyword evidence="7" id="KW-1185">Reference proteome</keyword>
<dbReference type="PROSITE" id="PS51746">
    <property type="entry name" value="PPM_2"/>
    <property type="match status" value="1"/>
</dbReference>
<reference evidence="6 7" key="1">
    <citation type="submission" date="2021-06" db="EMBL/GenBank/DDBJ databases">
        <title>Caerostris extrusa draft genome.</title>
        <authorList>
            <person name="Kono N."/>
            <person name="Arakawa K."/>
        </authorList>
    </citation>
    <scope>NUCLEOTIDE SEQUENCE [LARGE SCALE GENOMIC DNA]</scope>
</reference>
<dbReference type="SMART" id="SM00332">
    <property type="entry name" value="PP2Cc"/>
    <property type="match status" value="1"/>
</dbReference>
<accession>A0AAV4THB2</accession>
<evidence type="ECO:0000256" key="2">
    <source>
        <dbReference type="ARBA" id="ARBA00022801"/>
    </source>
</evidence>
<dbReference type="AlphaFoldDB" id="A0AAV4THB2"/>
<keyword evidence="3 4" id="KW-0904">Protein phosphatase</keyword>
<proteinExistence type="inferred from homology"/>
<dbReference type="CDD" id="cd00143">
    <property type="entry name" value="PP2Cc"/>
    <property type="match status" value="1"/>
</dbReference>
<protein>
    <submittedName>
        <fullName evidence="6">Protein phosphatase 1A</fullName>
    </submittedName>
</protein>
<evidence type="ECO:0000259" key="5">
    <source>
        <dbReference type="PROSITE" id="PS51746"/>
    </source>
</evidence>
<evidence type="ECO:0000256" key="3">
    <source>
        <dbReference type="ARBA" id="ARBA00022912"/>
    </source>
</evidence>
<dbReference type="Gene3D" id="3.60.40.10">
    <property type="entry name" value="PPM-type phosphatase domain"/>
    <property type="match status" value="2"/>
</dbReference>
<dbReference type="InterPro" id="IPR036457">
    <property type="entry name" value="PPM-type-like_dom_sf"/>
</dbReference>
<name>A0AAV4THB2_CAEEX</name>
<dbReference type="Proteomes" id="UP001054945">
    <property type="component" value="Unassembled WGS sequence"/>
</dbReference>
<comment type="similarity">
    <text evidence="4">Belongs to the PP2C family.</text>
</comment>
<dbReference type="InterPro" id="IPR015655">
    <property type="entry name" value="PP2C"/>
</dbReference>
<evidence type="ECO:0000313" key="6">
    <source>
        <dbReference type="EMBL" id="GIY46028.1"/>
    </source>
</evidence>
<dbReference type="GO" id="GO:0004722">
    <property type="term" value="F:protein serine/threonine phosphatase activity"/>
    <property type="evidence" value="ECO:0007669"/>
    <property type="project" value="InterPro"/>
</dbReference>
<gene>
    <name evidence="6" type="primary">PPM1A</name>
    <name evidence="6" type="ORF">CEXT_790221</name>
</gene>
<feature type="domain" description="PPM-type phosphatase" evidence="5">
    <location>
        <begin position="1"/>
        <end position="167"/>
    </location>
</feature>